<dbReference type="OrthoDB" id="3501794at2"/>
<dbReference type="PANTHER" id="PTHR43767:SF1">
    <property type="entry name" value="NONRIBOSOMAL PEPTIDE SYNTHASE PES1 (EUROFUNG)-RELATED"/>
    <property type="match status" value="1"/>
</dbReference>
<feature type="domain" description="AMP-dependent synthetase/ligase" evidence="2">
    <location>
        <begin position="8"/>
        <end position="349"/>
    </location>
</feature>
<dbReference type="Pfam" id="PF00501">
    <property type="entry name" value="AMP-binding"/>
    <property type="match status" value="1"/>
</dbReference>
<dbReference type="InterPro" id="IPR000873">
    <property type="entry name" value="AMP-dep_synth/lig_dom"/>
</dbReference>
<keyword evidence="4" id="KW-0436">Ligase</keyword>
<dbReference type="InterPro" id="IPR020845">
    <property type="entry name" value="AMP-binding_CS"/>
</dbReference>
<reference evidence="4 5" key="1">
    <citation type="submission" date="2019-05" db="EMBL/GenBank/DDBJ databases">
        <title>Draft genome sequence of Nonomuraea turkmeniaca DSM 43926.</title>
        <authorList>
            <person name="Saricaoglu S."/>
            <person name="Isik K."/>
        </authorList>
    </citation>
    <scope>NUCLEOTIDE SEQUENCE [LARGE SCALE GENOMIC DNA]</scope>
    <source>
        <strain evidence="4 5">DSM 43926</strain>
    </source>
</reference>
<dbReference type="SUPFAM" id="SSF56801">
    <property type="entry name" value="Acetyl-CoA synthetase-like"/>
    <property type="match status" value="1"/>
</dbReference>
<dbReference type="Gene3D" id="3.30.300.30">
    <property type="match status" value="1"/>
</dbReference>
<dbReference type="PANTHER" id="PTHR43767">
    <property type="entry name" value="LONG-CHAIN-FATTY-ACID--COA LIGASE"/>
    <property type="match status" value="1"/>
</dbReference>
<dbReference type="InterPro" id="IPR042099">
    <property type="entry name" value="ANL_N_sf"/>
</dbReference>
<dbReference type="Proteomes" id="UP000309128">
    <property type="component" value="Unassembled WGS sequence"/>
</dbReference>
<dbReference type="RefSeq" id="WP_138668228.1">
    <property type="nucleotide sequence ID" value="NZ_VCKY01000077.1"/>
</dbReference>
<evidence type="ECO:0000256" key="1">
    <source>
        <dbReference type="SAM" id="MobiDB-lite"/>
    </source>
</evidence>
<dbReference type="InterPro" id="IPR050237">
    <property type="entry name" value="ATP-dep_AMP-bd_enzyme"/>
</dbReference>
<dbReference type="GO" id="GO:0016878">
    <property type="term" value="F:acid-thiol ligase activity"/>
    <property type="evidence" value="ECO:0007669"/>
    <property type="project" value="UniProtKB-ARBA"/>
</dbReference>
<dbReference type="AlphaFoldDB" id="A0A5S4FF95"/>
<dbReference type="Gene3D" id="3.40.50.12780">
    <property type="entry name" value="N-terminal domain of ligase-like"/>
    <property type="match status" value="1"/>
</dbReference>
<dbReference type="EMBL" id="VCKY01000077">
    <property type="protein sequence ID" value="TMR17664.1"/>
    <property type="molecule type" value="Genomic_DNA"/>
</dbReference>
<name>A0A5S4FF95_9ACTN</name>
<dbReference type="InterPro" id="IPR045851">
    <property type="entry name" value="AMP-bd_C_sf"/>
</dbReference>
<gene>
    <name evidence="4" type="ORF">ETD86_23010</name>
</gene>
<protein>
    <submittedName>
        <fullName evidence="4">Long-chain fatty acid--CoA ligase</fullName>
    </submittedName>
</protein>
<evidence type="ECO:0000259" key="2">
    <source>
        <dbReference type="Pfam" id="PF00501"/>
    </source>
</evidence>
<evidence type="ECO:0000259" key="3">
    <source>
        <dbReference type="Pfam" id="PF13193"/>
    </source>
</evidence>
<feature type="domain" description="AMP-binding enzyme C-terminal" evidence="3">
    <location>
        <begin position="399"/>
        <end position="473"/>
    </location>
</feature>
<comment type="caution">
    <text evidence="4">The sequence shown here is derived from an EMBL/GenBank/DDBJ whole genome shotgun (WGS) entry which is preliminary data.</text>
</comment>
<dbReference type="InterPro" id="IPR025110">
    <property type="entry name" value="AMP-bd_C"/>
</dbReference>
<evidence type="ECO:0000313" key="4">
    <source>
        <dbReference type="EMBL" id="TMR17664.1"/>
    </source>
</evidence>
<dbReference type="Pfam" id="PF13193">
    <property type="entry name" value="AMP-binding_C"/>
    <property type="match status" value="1"/>
</dbReference>
<dbReference type="PROSITE" id="PS00455">
    <property type="entry name" value="AMP_BINDING"/>
    <property type="match status" value="1"/>
</dbReference>
<proteinExistence type="predicted"/>
<feature type="region of interest" description="Disordered" evidence="1">
    <location>
        <begin position="490"/>
        <end position="512"/>
    </location>
</feature>
<keyword evidence="5" id="KW-1185">Reference proteome</keyword>
<organism evidence="4 5">
    <name type="scientific">Nonomuraea turkmeniaca</name>
    <dbReference type="NCBI Taxonomy" id="103838"/>
    <lineage>
        <taxon>Bacteria</taxon>
        <taxon>Bacillati</taxon>
        <taxon>Actinomycetota</taxon>
        <taxon>Actinomycetes</taxon>
        <taxon>Streptosporangiales</taxon>
        <taxon>Streptosporangiaceae</taxon>
        <taxon>Nonomuraea</taxon>
    </lineage>
</organism>
<evidence type="ECO:0000313" key="5">
    <source>
        <dbReference type="Proteomes" id="UP000309128"/>
    </source>
</evidence>
<accession>A0A5S4FF95</accession>
<sequence>MIVPGLLARRAAEEPERVALEVAGGGTLTFAEWHARADSLARGLARRGVRRGDRLGLLFGAENWTDFAVAYCATQLAGAVAVPISDRLAPAEVAYMLEHCSAIGLLHAGKGTDVPSDGGYWSAVPAELDPGSREPEPPGPGDLAQILYTSGTTGRPKAVAATHANLTYGSATRANRRKFGHSQLLLHAFPIGTNAGQAMLINALDARPAVLTLARFTPGRFARLIESRRVGTVFLVPAMALELLNAGLHERYDFSGVVLLGSAASALPAALCARLAAAFPKATVTNYYTSTEAAPAQTVMIYDPSRPAALGRPALGSGLRITGPGGGPLAAGETGEIWLRSPAATRSYYRDEQASGHTFRDGWVRMGDLGYLDADGYLYLVDRESDVVKSGAYKVSTVQVEAALHEHPDVAEAAVTGVPHPVMGTVLAAVVVPRSRAPRVTELRAFLMTRLAQHELPARVTFVDRLPRNHSGKVVKSDLRDLLKQADLVVEEGPDEAGPMKETGTVEKEGGR</sequence>